<dbReference type="GO" id="GO:0008270">
    <property type="term" value="F:zinc ion binding"/>
    <property type="evidence" value="ECO:0007669"/>
    <property type="project" value="UniProtKB-KW"/>
</dbReference>
<evidence type="ECO:0000256" key="2">
    <source>
        <dbReference type="ARBA" id="ARBA00022763"/>
    </source>
</evidence>
<organism evidence="9 10">
    <name type="scientific">Aquicella lusitana</name>
    <dbReference type="NCBI Taxonomy" id="254246"/>
    <lineage>
        <taxon>Bacteria</taxon>
        <taxon>Pseudomonadati</taxon>
        <taxon>Pseudomonadota</taxon>
        <taxon>Gammaproteobacteria</taxon>
        <taxon>Legionellales</taxon>
        <taxon>Coxiellaceae</taxon>
        <taxon>Aquicella</taxon>
    </lineage>
</organism>
<dbReference type="Pfam" id="PF21175">
    <property type="entry name" value="RecR_C"/>
    <property type="match status" value="1"/>
</dbReference>
<feature type="domain" description="Toprim" evidence="8">
    <location>
        <begin position="80"/>
        <end position="175"/>
    </location>
</feature>
<dbReference type="InterPro" id="IPR000093">
    <property type="entry name" value="DNA_Rcmb_RecR"/>
</dbReference>
<dbReference type="PANTHER" id="PTHR30446:SF0">
    <property type="entry name" value="RECOMBINATION PROTEIN RECR"/>
    <property type="match status" value="1"/>
</dbReference>
<evidence type="ECO:0000256" key="4">
    <source>
        <dbReference type="ARBA" id="ARBA00022833"/>
    </source>
</evidence>
<evidence type="ECO:0000256" key="3">
    <source>
        <dbReference type="ARBA" id="ARBA00022771"/>
    </source>
</evidence>
<dbReference type="GO" id="GO:0006310">
    <property type="term" value="P:DNA recombination"/>
    <property type="evidence" value="ECO:0007669"/>
    <property type="project" value="UniProtKB-UniRule"/>
</dbReference>
<dbReference type="NCBIfam" id="TIGR00615">
    <property type="entry name" value="recR"/>
    <property type="match status" value="1"/>
</dbReference>
<keyword evidence="6 7" id="KW-0234">DNA repair</keyword>
<dbReference type="PROSITE" id="PS01300">
    <property type="entry name" value="RECR"/>
    <property type="match status" value="1"/>
</dbReference>
<keyword evidence="10" id="KW-1185">Reference proteome</keyword>
<evidence type="ECO:0000259" key="8">
    <source>
        <dbReference type="PROSITE" id="PS50880"/>
    </source>
</evidence>
<dbReference type="RefSeq" id="WP_114833246.1">
    <property type="nucleotide sequence ID" value="NZ_LR699114.1"/>
</dbReference>
<dbReference type="PANTHER" id="PTHR30446">
    <property type="entry name" value="RECOMBINATION PROTEIN RECR"/>
    <property type="match status" value="1"/>
</dbReference>
<dbReference type="InterPro" id="IPR034137">
    <property type="entry name" value="TOPRIM_RecR"/>
</dbReference>
<evidence type="ECO:0000313" key="9">
    <source>
        <dbReference type="EMBL" id="RDI48729.1"/>
    </source>
</evidence>
<dbReference type="InterPro" id="IPR006171">
    <property type="entry name" value="TOPRIM_dom"/>
</dbReference>
<feature type="zinc finger region" description="C4-type" evidence="7">
    <location>
        <begin position="57"/>
        <end position="72"/>
    </location>
</feature>
<accession>A0A370GYJ4</accession>
<evidence type="ECO:0000256" key="1">
    <source>
        <dbReference type="ARBA" id="ARBA00022723"/>
    </source>
</evidence>
<dbReference type="PROSITE" id="PS50880">
    <property type="entry name" value="TOPRIM"/>
    <property type="match status" value="1"/>
</dbReference>
<dbReference type="Pfam" id="PF13662">
    <property type="entry name" value="Toprim_4"/>
    <property type="match status" value="1"/>
</dbReference>
<keyword evidence="4 7" id="KW-0862">Zinc</keyword>
<keyword evidence="5 7" id="KW-0233">DNA recombination</keyword>
<dbReference type="Pfam" id="PF21176">
    <property type="entry name" value="RecR_HhH"/>
    <property type="match status" value="1"/>
</dbReference>
<dbReference type="SMART" id="SM00493">
    <property type="entry name" value="TOPRIM"/>
    <property type="match status" value="1"/>
</dbReference>
<dbReference type="InterPro" id="IPR015967">
    <property type="entry name" value="Rcmb_RecR_Znf"/>
</dbReference>
<dbReference type="Pfam" id="PF02132">
    <property type="entry name" value="RecR_ZnF"/>
    <property type="match status" value="1"/>
</dbReference>
<dbReference type="SUPFAM" id="SSF111304">
    <property type="entry name" value="Recombination protein RecR"/>
    <property type="match status" value="1"/>
</dbReference>
<dbReference type="Gene3D" id="3.40.1360.10">
    <property type="match status" value="1"/>
</dbReference>
<dbReference type="Gene3D" id="6.10.250.240">
    <property type="match status" value="1"/>
</dbReference>
<keyword evidence="2 7" id="KW-0227">DNA damage</keyword>
<reference evidence="9 10" key="1">
    <citation type="submission" date="2018-07" db="EMBL/GenBank/DDBJ databases">
        <title>Genomic Encyclopedia of Type Strains, Phase IV (KMG-IV): sequencing the most valuable type-strain genomes for metagenomic binning, comparative biology and taxonomic classification.</title>
        <authorList>
            <person name="Goeker M."/>
        </authorList>
    </citation>
    <scope>NUCLEOTIDE SEQUENCE [LARGE SCALE GENOMIC DNA]</scope>
    <source>
        <strain evidence="9 10">DSM 16500</strain>
    </source>
</reference>
<evidence type="ECO:0000256" key="5">
    <source>
        <dbReference type="ARBA" id="ARBA00023172"/>
    </source>
</evidence>
<protein>
    <recommendedName>
        <fullName evidence="7">Recombination protein RecR</fullName>
    </recommendedName>
</protein>
<dbReference type="Gene3D" id="1.10.8.420">
    <property type="entry name" value="RecR Domain 1"/>
    <property type="match status" value="1"/>
</dbReference>
<dbReference type="InterPro" id="IPR023627">
    <property type="entry name" value="Rcmb_RecR"/>
</dbReference>
<name>A0A370GYJ4_9COXI</name>
<dbReference type="OrthoDB" id="9802672at2"/>
<dbReference type="Proteomes" id="UP000254720">
    <property type="component" value="Unassembled WGS sequence"/>
</dbReference>
<dbReference type="HAMAP" id="MF_00017">
    <property type="entry name" value="RecR"/>
    <property type="match status" value="1"/>
</dbReference>
<dbReference type="CDD" id="cd01025">
    <property type="entry name" value="TOPRIM_recR"/>
    <property type="match status" value="1"/>
</dbReference>
<evidence type="ECO:0000256" key="6">
    <source>
        <dbReference type="ARBA" id="ARBA00023204"/>
    </source>
</evidence>
<gene>
    <name evidence="7" type="primary">recR</name>
    <name evidence="9" type="ORF">C8D86_1016</name>
</gene>
<evidence type="ECO:0000313" key="10">
    <source>
        <dbReference type="Proteomes" id="UP000254720"/>
    </source>
</evidence>
<keyword evidence="1 7" id="KW-0479">Metal-binding</keyword>
<dbReference type="AlphaFoldDB" id="A0A370GYJ4"/>
<dbReference type="FunFam" id="3.40.1360.10:FF:000001">
    <property type="entry name" value="Recombination protein RecR"/>
    <property type="match status" value="1"/>
</dbReference>
<evidence type="ECO:0000256" key="7">
    <source>
        <dbReference type="HAMAP-Rule" id="MF_00017"/>
    </source>
</evidence>
<comment type="function">
    <text evidence="7">May play a role in DNA repair. It seems to be involved in an RecBC-independent recombinational process of DNA repair. It may act with RecF and RecO.</text>
</comment>
<comment type="caution">
    <text evidence="9">The sequence shown here is derived from an EMBL/GenBank/DDBJ whole genome shotgun (WGS) entry which is preliminary data.</text>
</comment>
<keyword evidence="3 7" id="KW-0863">Zinc-finger</keyword>
<dbReference type="EMBL" id="QQAX01000001">
    <property type="protein sequence ID" value="RDI48729.1"/>
    <property type="molecule type" value="Genomic_DNA"/>
</dbReference>
<proteinExistence type="inferred from homology"/>
<dbReference type="GO" id="GO:0006281">
    <property type="term" value="P:DNA repair"/>
    <property type="evidence" value="ECO:0007669"/>
    <property type="project" value="UniProtKB-UniRule"/>
</dbReference>
<sequence length="198" mass="21930">MRFSPLLDQLIEAFRCLPGVGPKTAQRMALQLLTRGRENGKRLAKSLTEAMEQIRHCQSCRIFSETELCEICASTHRDATSLCIVENPIDVSAIEQTSSYRGKYFVLLGHLSPLDGIGPEEIGIAQLRTHFERGDIREVILATNPTVEGEATAHYISELAKQYRIKVTRIAHGVPIGSELEYIDSSTLAHALAGRDVI</sequence>
<comment type="similarity">
    <text evidence="7">Belongs to the RecR family.</text>
</comment>
<dbReference type="GO" id="GO:0003677">
    <property type="term" value="F:DNA binding"/>
    <property type="evidence" value="ECO:0007669"/>
    <property type="project" value="UniProtKB-UniRule"/>
</dbReference>